<reference evidence="1" key="2">
    <citation type="submission" date="2015-11" db="EMBL/GenBank/DDBJ databases">
        <authorList>
            <person name="Zhang Y."/>
            <person name="Guo Z."/>
        </authorList>
    </citation>
    <scope>NUCLEOTIDE SEQUENCE</scope>
</reference>
<gene>
    <name evidence="1" type="ORF">EmuJ_000005800</name>
</gene>
<evidence type="ECO:0000313" key="2">
    <source>
        <dbReference type="Proteomes" id="UP000017246"/>
    </source>
</evidence>
<organism evidence="1 2">
    <name type="scientific">Echinococcus multilocularis</name>
    <name type="common">Fox tapeworm</name>
    <dbReference type="NCBI Taxonomy" id="6211"/>
    <lineage>
        <taxon>Eukaryota</taxon>
        <taxon>Metazoa</taxon>
        <taxon>Spiralia</taxon>
        <taxon>Lophotrochozoa</taxon>
        <taxon>Platyhelminthes</taxon>
        <taxon>Cestoda</taxon>
        <taxon>Eucestoda</taxon>
        <taxon>Cyclophyllidea</taxon>
        <taxon>Taeniidae</taxon>
        <taxon>Echinococcus</taxon>
    </lineage>
</organism>
<sequence>MYAAGASPLQVLSSPAMFSPPDGCLAGLPSPGRCAHATPSTLSTLEFFVVKAVIILFDTLK</sequence>
<dbReference type="Proteomes" id="UP000017246">
    <property type="component" value="Unassembled WGS sequence"/>
</dbReference>
<accession>A0A087VWG7</accession>
<protein>
    <submittedName>
        <fullName evidence="1">Expressed protein</fullName>
    </submittedName>
</protein>
<keyword evidence="2" id="KW-1185">Reference proteome</keyword>
<dbReference type="EMBL" id="LN902390">
    <property type="protein sequence ID" value="CDI96485.2"/>
    <property type="molecule type" value="Genomic_DNA"/>
</dbReference>
<reference evidence="1" key="1">
    <citation type="journal article" date="2013" name="Nature">
        <title>The genomes of four tapeworm species reveal adaptations to parasitism.</title>
        <authorList>
            <person name="Tsai I.J."/>
            <person name="Zarowiecki M."/>
            <person name="Holroyd N."/>
            <person name="Garciarrubio A."/>
            <person name="Sanchez-Flores A."/>
            <person name="Brooks K.L."/>
            <person name="Tracey A."/>
            <person name="Bobes R.J."/>
            <person name="Fragoso G."/>
            <person name="Sciutto E."/>
            <person name="Aslett M."/>
            <person name="Beasley H."/>
            <person name="Bennett H.M."/>
            <person name="Cai J."/>
            <person name="Camicia F."/>
            <person name="Clark R."/>
            <person name="Cucher M."/>
            <person name="De Silva N."/>
            <person name="Day T.A."/>
            <person name="Deplazes P."/>
            <person name="Estrada K."/>
            <person name="Fernandez C."/>
            <person name="Holland P.W."/>
            <person name="Hou J."/>
            <person name="Hu S."/>
            <person name="Huckvale T."/>
            <person name="Hung S.S."/>
            <person name="Kamenetzky L."/>
            <person name="Keane J.A."/>
            <person name="Kiss F."/>
            <person name="Koziol U."/>
            <person name="Lambert O."/>
            <person name="Liu K."/>
            <person name="Luo X."/>
            <person name="Luo Y."/>
            <person name="Macchiaroli N."/>
            <person name="Nichol S."/>
            <person name="Paps J."/>
            <person name="Parkinson J."/>
            <person name="Pouchkina-Stantcheva N."/>
            <person name="Riddiford N."/>
            <person name="Rosenzvit M."/>
            <person name="Salinas G."/>
            <person name="Wasmuth J.D."/>
            <person name="Zamanian M."/>
            <person name="Zheng Y."/>
            <person name="Cai X."/>
            <person name="Soberon X."/>
            <person name="Olson P.D."/>
            <person name="Laclette J.P."/>
            <person name="Brehm K."/>
            <person name="Berriman M."/>
            <person name="Garciarrubio A."/>
            <person name="Bobes R.J."/>
            <person name="Fragoso G."/>
            <person name="Sanchez-Flores A."/>
            <person name="Estrada K."/>
            <person name="Cevallos M.A."/>
            <person name="Morett E."/>
            <person name="Gonzalez V."/>
            <person name="Portillo T."/>
            <person name="Ochoa-Leyva A."/>
            <person name="Jose M.V."/>
            <person name="Sciutto E."/>
            <person name="Landa A."/>
            <person name="Jimenez L."/>
            <person name="Valdes V."/>
            <person name="Carrero J.C."/>
            <person name="Larralde C."/>
            <person name="Morales-Montor J."/>
            <person name="Limon-Lason J."/>
            <person name="Soberon X."/>
            <person name="Laclette J.P."/>
        </authorList>
    </citation>
    <scope>NUCLEOTIDE SEQUENCE [LARGE SCALE GENOMIC DNA]</scope>
</reference>
<dbReference type="AlphaFoldDB" id="A0A087VWG7"/>
<evidence type="ECO:0000313" key="1">
    <source>
        <dbReference type="EMBL" id="CDI96485.2"/>
    </source>
</evidence>
<proteinExistence type="predicted"/>
<name>A0A087VWG7_ECHMU</name>